<accession>A0A1H8K866</accession>
<dbReference type="Proteomes" id="UP000198553">
    <property type="component" value="Unassembled WGS sequence"/>
</dbReference>
<dbReference type="GO" id="GO:0006508">
    <property type="term" value="P:proteolysis"/>
    <property type="evidence" value="ECO:0007669"/>
    <property type="project" value="InterPro"/>
</dbReference>
<dbReference type="OrthoDB" id="9762302at2"/>
<feature type="domain" description="Peptidase M28" evidence="2">
    <location>
        <begin position="103"/>
        <end position="302"/>
    </location>
</feature>
<evidence type="ECO:0000256" key="1">
    <source>
        <dbReference type="SAM" id="SignalP"/>
    </source>
</evidence>
<proteinExistence type="predicted"/>
<gene>
    <name evidence="3" type="ORF">SAMN05192533_12527</name>
</gene>
<evidence type="ECO:0000313" key="3">
    <source>
        <dbReference type="EMBL" id="SEN89114.1"/>
    </source>
</evidence>
<dbReference type="SUPFAM" id="SSF53187">
    <property type="entry name" value="Zn-dependent exopeptidases"/>
    <property type="match status" value="1"/>
</dbReference>
<dbReference type="EMBL" id="FOBW01000025">
    <property type="protein sequence ID" value="SEN89114.1"/>
    <property type="molecule type" value="Genomic_DNA"/>
</dbReference>
<dbReference type="PANTHER" id="PTHR12147:SF26">
    <property type="entry name" value="PEPTIDASE M28 DOMAIN-CONTAINING PROTEIN"/>
    <property type="match status" value="1"/>
</dbReference>
<evidence type="ECO:0000259" key="2">
    <source>
        <dbReference type="Pfam" id="PF04389"/>
    </source>
</evidence>
<keyword evidence="4" id="KW-1185">Reference proteome</keyword>
<keyword evidence="1" id="KW-0732">Signal</keyword>
<dbReference type="Pfam" id="PF04389">
    <property type="entry name" value="Peptidase_M28"/>
    <property type="match status" value="1"/>
</dbReference>
<dbReference type="PANTHER" id="PTHR12147">
    <property type="entry name" value="METALLOPEPTIDASE M28 FAMILY MEMBER"/>
    <property type="match status" value="1"/>
</dbReference>
<dbReference type="AlphaFoldDB" id="A0A1H8K866"/>
<dbReference type="Gene3D" id="3.40.630.10">
    <property type="entry name" value="Zn peptidases"/>
    <property type="match status" value="1"/>
</dbReference>
<dbReference type="InterPro" id="IPR045175">
    <property type="entry name" value="M28_fam"/>
</dbReference>
<dbReference type="STRING" id="930146.SAMN05192533_12527"/>
<feature type="signal peptide" evidence="1">
    <location>
        <begin position="1"/>
        <end position="28"/>
    </location>
</feature>
<dbReference type="GO" id="GO:0008235">
    <property type="term" value="F:metalloexopeptidase activity"/>
    <property type="evidence" value="ECO:0007669"/>
    <property type="project" value="InterPro"/>
</dbReference>
<dbReference type="InterPro" id="IPR007484">
    <property type="entry name" value="Peptidase_M28"/>
</dbReference>
<dbReference type="RefSeq" id="WP_090750291.1">
    <property type="nucleotide sequence ID" value="NZ_FOBW01000025.1"/>
</dbReference>
<reference evidence="4" key="1">
    <citation type="submission" date="2016-10" db="EMBL/GenBank/DDBJ databases">
        <authorList>
            <person name="Varghese N."/>
            <person name="Submissions S."/>
        </authorList>
    </citation>
    <scope>NUCLEOTIDE SEQUENCE [LARGE SCALE GENOMIC DNA]</scope>
    <source>
        <strain evidence="4">B48,IBRC-M 10115,DSM 25386,CECT 8001</strain>
    </source>
</reference>
<organism evidence="3 4">
    <name type="scientific">Mesobacillus persicus</name>
    <dbReference type="NCBI Taxonomy" id="930146"/>
    <lineage>
        <taxon>Bacteria</taxon>
        <taxon>Bacillati</taxon>
        <taxon>Bacillota</taxon>
        <taxon>Bacilli</taxon>
        <taxon>Bacillales</taxon>
        <taxon>Bacillaceae</taxon>
        <taxon>Mesobacillus</taxon>
    </lineage>
</organism>
<name>A0A1H8K866_9BACI</name>
<feature type="chain" id="PRO_5011565386" evidence="1">
    <location>
        <begin position="29"/>
        <end position="320"/>
    </location>
</feature>
<protein>
    <submittedName>
        <fullName evidence="3">Peptidase family M28</fullName>
    </submittedName>
</protein>
<evidence type="ECO:0000313" key="4">
    <source>
        <dbReference type="Proteomes" id="UP000198553"/>
    </source>
</evidence>
<sequence length="320" mass="35298">MGLKKLKTAMIAGVFTASAFLTVGSVSAAPKKFAGELAYEHVEYLSKEIGSRVAASEEETNARQYILNELEKLDLEVEEQRFSYTRGESTVFDSANAIGVKDNPKTDKQVIVGAHYDSVNVGQGADDNASSVGVILETAKALDKRNLPYDIKYVFFGAEEVGLQGSKYYADQMSELEIENTIGMINLDSLLAGDNIYVYGGEGEDGWIRDLALDIADKRKIPLLTNPGINPLYPEGTTGDWSDHAPFKAKGITIAYLEATNWEIGAHDGYDQTVKHGGIWHTSNDTLDFLEEEFPGRVQEHLNQFTQILTQMLTDIKKEL</sequence>